<gene>
    <name evidence="2" type="ORF">RhiirA4_549144</name>
</gene>
<evidence type="ECO:0000256" key="1">
    <source>
        <dbReference type="SAM" id="Coils"/>
    </source>
</evidence>
<name>A0A2I1HBI6_9GLOM</name>
<keyword evidence="3" id="KW-1185">Reference proteome</keyword>
<dbReference type="VEuPathDB" id="FungiDB:RhiirFUN_018584"/>
<evidence type="ECO:0000313" key="2">
    <source>
        <dbReference type="EMBL" id="PKY56253.1"/>
    </source>
</evidence>
<dbReference type="VEuPathDB" id="FungiDB:RhiirA1_510645"/>
<dbReference type="EMBL" id="LLXI01002116">
    <property type="protein sequence ID" value="PKY56253.1"/>
    <property type="molecule type" value="Genomic_DNA"/>
</dbReference>
<protein>
    <submittedName>
        <fullName evidence="2">Uncharacterized protein</fullName>
    </submittedName>
</protein>
<sequence>MNFQKKKMTRLITILPTIFRSSWSPTYSFSTIRTTFSSSTTRSSTSPQNLNQLEQVKRDYDYDHYKLINKWTCKEINILLDYIKENYSAWSEGNKTRFYDDIAKNVLPKKGGMSIKSKISGLIKNYILIKEGKAKKDWFWYEKMDKIFGVLENVPPFLANNKKTGIIEKEAFEKLKNNVEVITIKMNQLQERILEKKLLLEKEQLEVEKKRLVYKIKRLKMDFKLKMKELELKN</sequence>
<dbReference type="VEuPathDB" id="FungiDB:FUN_019669"/>
<reference evidence="2 3" key="1">
    <citation type="submission" date="2015-10" db="EMBL/GenBank/DDBJ databases">
        <title>Genome analyses suggest a sexual origin of heterokaryosis in a supposedly ancient asexual fungus.</title>
        <authorList>
            <person name="Ropars J."/>
            <person name="Sedzielewska K."/>
            <person name="Noel J."/>
            <person name="Charron P."/>
            <person name="Farinelli L."/>
            <person name="Marton T."/>
            <person name="Kruger M."/>
            <person name="Pelin A."/>
            <person name="Brachmann A."/>
            <person name="Corradi N."/>
        </authorList>
    </citation>
    <scope>NUCLEOTIDE SEQUENCE [LARGE SCALE GENOMIC DNA]</scope>
    <source>
        <strain evidence="2 3">A4</strain>
    </source>
</reference>
<dbReference type="AlphaFoldDB" id="A0A2I1HBI6"/>
<dbReference type="Proteomes" id="UP000234323">
    <property type="component" value="Unassembled WGS sequence"/>
</dbReference>
<accession>A0A2I1HBI6</accession>
<comment type="caution">
    <text evidence="2">The sequence shown here is derived from an EMBL/GenBank/DDBJ whole genome shotgun (WGS) entry which is preliminary data.</text>
</comment>
<evidence type="ECO:0000313" key="3">
    <source>
        <dbReference type="Proteomes" id="UP000234323"/>
    </source>
</evidence>
<feature type="coiled-coil region" evidence="1">
    <location>
        <begin position="172"/>
        <end position="222"/>
    </location>
</feature>
<proteinExistence type="predicted"/>
<keyword evidence="1" id="KW-0175">Coiled coil</keyword>
<organism evidence="2 3">
    <name type="scientific">Rhizophagus irregularis</name>
    <dbReference type="NCBI Taxonomy" id="588596"/>
    <lineage>
        <taxon>Eukaryota</taxon>
        <taxon>Fungi</taxon>
        <taxon>Fungi incertae sedis</taxon>
        <taxon>Mucoromycota</taxon>
        <taxon>Glomeromycotina</taxon>
        <taxon>Glomeromycetes</taxon>
        <taxon>Glomerales</taxon>
        <taxon>Glomeraceae</taxon>
        <taxon>Rhizophagus</taxon>
    </lineage>
</organism>